<keyword evidence="9" id="KW-1185">Reference proteome</keyword>
<sequence>MNSGKSIITLFAAAMLLSAVNGYGAGSKFGKVYPVSDPAKTSGWVLNTDVSDEFESRKLDEDKWLVQGRDGEYKSRWIGRAPSQFSPDNVRISDGKLMVETRWEPDFEFAAKKDKDGRSYENITTAAVISKKQFHYGYMEIKCKAADASITSSFWGTGKGSEIDVFEFNGRPSLKNKKGLEKEMMFTMIDWKTGKNVRMWRNKAHLDWRVAGEFHVYGCEWNEDYLKFYADGELVGEVTRAALGDKWVLKNPISVWVDSETFPWQGLPAKEDLPVDYEIEYIRVWQKQ</sequence>
<dbReference type="GO" id="GO:0033916">
    <property type="term" value="F:beta-agarase activity"/>
    <property type="evidence" value="ECO:0007669"/>
    <property type="project" value="InterPro"/>
</dbReference>
<keyword evidence="2 6" id="KW-0732">Signal</keyword>
<evidence type="ECO:0000256" key="4">
    <source>
        <dbReference type="ARBA" id="ARBA00023295"/>
    </source>
</evidence>
<gene>
    <name evidence="8" type="primary">porB_1</name>
    <name evidence="8" type="ORF">SCARR_02497</name>
</gene>
<dbReference type="InterPro" id="IPR050546">
    <property type="entry name" value="Glycosyl_Hydrlase_16"/>
</dbReference>
<dbReference type="Proteomes" id="UP000346198">
    <property type="component" value="Unassembled WGS sequence"/>
</dbReference>
<dbReference type="InterPro" id="IPR016287">
    <property type="entry name" value="Beta_agarase"/>
</dbReference>
<accession>A0A6C2UM98</accession>
<dbReference type="RefSeq" id="WP_136061854.1">
    <property type="nucleotide sequence ID" value="NZ_CAAHFH010000001.1"/>
</dbReference>
<dbReference type="InterPro" id="IPR013320">
    <property type="entry name" value="ConA-like_dom_sf"/>
</dbReference>
<evidence type="ECO:0000256" key="2">
    <source>
        <dbReference type="ARBA" id="ARBA00022729"/>
    </source>
</evidence>
<keyword evidence="4" id="KW-0326">Glycosidase</keyword>
<dbReference type="PANTHER" id="PTHR10963:SF55">
    <property type="entry name" value="GLYCOSIDE HYDROLASE FAMILY 16 PROTEIN"/>
    <property type="match status" value="1"/>
</dbReference>
<evidence type="ECO:0000256" key="6">
    <source>
        <dbReference type="SAM" id="SignalP"/>
    </source>
</evidence>
<dbReference type="SUPFAM" id="SSF49899">
    <property type="entry name" value="Concanavalin A-like lectins/glucanases"/>
    <property type="match status" value="1"/>
</dbReference>
<dbReference type="EMBL" id="CAAHFH010000001">
    <property type="protein sequence ID" value="VGO20434.1"/>
    <property type="molecule type" value="Genomic_DNA"/>
</dbReference>
<keyword evidence="3" id="KW-0378">Hydrolase</keyword>
<name>A0A6C2UM98_9BACT</name>
<evidence type="ECO:0000256" key="1">
    <source>
        <dbReference type="ARBA" id="ARBA00006865"/>
    </source>
</evidence>
<feature type="active site" description="Nucleophile" evidence="5">
    <location>
        <position position="162"/>
    </location>
</feature>
<evidence type="ECO:0000256" key="5">
    <source>
        <dbReference type="PIRSR" id="PIRSR001097-50"/>
    </source>
</evidence>
<reference evidence="8 9" key="1">
    <citation type="submission" date="2019-04" db="EMBL/GenBank/DDBJ databases">
        <authorList>
            <person name="Van Vliet M D."/>
        </authorList>
    </citation>
    <scope>NUCLEOTIDE SEQUENCE [LARGE SCALE GENOMIC DNA]</scope>
    <source>
        <strain evidence="8 9">F21</strain>
    </source>
</reference>
<feature type="signal peptide" evidence="6">
    <location>
        <begin position="1"/>
        <end position="24"/>
    </location>
</feature>
<comment type="similarity">
    <text evidence="1">Belongs to the glycosyl hydrolase 16 family.</text>
</comment>
<evidence type="ECO:0000313" key="9">
    <source>
        <dbReference type="Proteomes" id="UP000346198"/>
    </source>
</evidence>
<proteinExistence type="inferred from homology"/>
<evidence type="ECO:0000259" key="7">
    <source>
        <dbReference type="PROSITE" id="PS51762"/>
    </source>
</evidence>
<dbReference type="Gene3D" id="2.60.120.200">
    <property type="match status" value="1"/>
</dbReference>
<feature type="domain" description="GH16" evidence="7">
    <location>
        <begin position="26"/>
        <end position="288"/>
    </location>
</feature>
<evidence type="ECO:0000313" key="8">
    <source>
        <dbReference type="EMBL" id="VGO20434.1"/>
    </source>
</evidence>
<dbReference type="InterPro" id="IPR000757">
    <property type="entry name" value="Beta-glucanase-like"/>
</dbReference>
<dbReference type="PROSITE" id="PS51762">
    <property type="entry name" value="GH16_2"/>
    <property type="match status" value="1"/>
</dbReference>
<dbReference type="GO" id="GO:0005975">
    <property type="term" value="P:carbohydrate metabolic process"/>
    <property type="evidence" value="ECO:0007669"/>
    <property type="project" value="InterPro"/>
</dbReference>
<dbReference type="PANTHER" id="PTHR10963">
    <property type="entry name" value="GLYCOSYL HYDROLASE-RELATED"/>
    <property type="match status" value="1"/>
</dbReference>
<protein>
    <submittedName>
        <fullName evidence="8">Beta-porphyranase B</fullName>
    </submittedName>
</protein>
<dbReference type="Pfam" id="PF00722">
    <property type="entry name" value="Glyco_hydro_16"/>
    <property type="match status" value="1"/>
</dbReference>
<feature type="active site" description="Proton donor" evidence="5">
    <location>
        <position position="167"/>
    </location>
</feature>
<dbReference type="PIRSF" id="PIRSF001097">
    <property type="entry name" value="Agarase"/>
    <property type="match status" value="1"/>
</dbReference>
<feature type="chain" id="PRO_5025374871" evidence="6">
    <location>
        <begin position="25"/>
        <end position="288"/>
    </location>
</feature>
<organism evidence="8 9">
    <name type="scientific">Pontiella sulfatireligans</name>
    <dbReference type="NCBI Taxonomy" id="2750658"/>
    <lineage>
        <taxon>Bacteria</taxon>
        <taxon>Pseudomonadati</taxon>
        <taxon>Kiritimatiellota</taxon>
        <taxon>Kiritimatiellia</taxon>
        <taxon>Kiritimatiellales</taxon>
        <taxon>Pontiellaceae</taxon>
        <taxon>Pontiella</taxon>
    </lineage>
</organism>
<dbReference type="AlphaFoldDB" id="A0A6C2UM98"/>
<evidence type="ECO:0000256" key="3">
    <source>
        <dbReference type="ARBA" id="ARBA00022801"/>
    </source>
</evidence>